<dbReference type="AlphaFoldDB" id="A0A6N3EG97"/>
<name>A0A6N3EG97_9CLOT</name>
<organism evidence="1">
    <name type="scientific">Clostridium tertium</name>
    <dbReference type="NCBI Taxonomy" id="1559"/>
    <lineage>
        <taxon>Bacteria</taxon>
        <taxon>Bacillati</taxon>
        <taxon>Bacillota</taxon>
        <taxon>Clostridia</taxon>
        <taxon>Eubacteriales</taxon>
        <taxon>Clostridiaceae</taxon>
        <taxon>Clostridium</taxon>
    </lineage>
</organism>
<dbReference type="RefSeq" id="WP_421755701.1">
    <property type="nucleotide sequence ID" value="NZ_CACRTO010000020.1"/>
</dbReference>
<proteinExistence type="predicted"/>
<dbReference type="InterPro" id="IPR009702">
    <property type="entry name" value="DUF1284"/>
</dbReference>
<dbReference type="EMBL" id="CACRTO010000020">
    <property type="protein sequence ID" value="VYU39822.1"/>
    <property type="molecule type" value="Genomic_DNA"/>
</dbReference>
<dbReference type="Pfam" id="PF06935">
    <property type="entry name" value="DUF1284"/>
    <property type="match status" value="1"/>
</dbReference>
<evidence type="ECO:0008006" key="2">
    <source>
        <dbReference type="Google" id="ProtNLM"/>
    </source>
</evidence>
<accession>A0A6N3EG97</accession>
<evidence type="ECO:0000313" key="1">
    <source>
        <dbReference type="EMBL" id="VYU39822.1"/>
    </source>
</evidence>
<protein>
    <recommendedName>
        <fullName evidence="2">DUF1284 domain-containing protein</fullName>
    </recommendedName>
</protein>
<gene>
    <name evidence="1" type="ORF">CTLFYP3_02289</name>
</gene>
<sequence>MESIRIKPHHLLDILKLHGKGIEVFVKDMEFGHDFYKIANEIINLEVSEVTFTRDCDDICEPCKHRANNECSDYVSFLDNYSKDKLNKEIDDRLLKILGIKEEESYKLEDIFNLLMKKLSYSLFEEVWEYANEEELQFRFAFTIMGTYKVLEKYKYKDV</sequence>
<reference evidence="1" key="1">
    <citation type="submission" date="2019-11" db="EMBL/GenBank/DDBJ databases">
        <authorList>
            <person name="Feng L."/>
        </authorList>
    </citation>
    <scope>NUCLEOTIDE SEQUENCE</scope>
    <source>
        <strain evidence="1">CTertiumLFYP3</strain>
    </source>
</reference>